<keyword evidence="1" id="KW-1133">Transmembrane helix</keyword>
<dbReference type="AlphaFoldDB" id="A0A1G6W846"/>
<evidence type="ECO:0000256" key="1">
    <source>
        <dbReference type="SAM" id="Phobius"/>
    </source>
</evidence>
<dbReference type="InterPro" id="IPR045616">
    <property type="entry name" value="DUF6446"/>
</dbReference>
<accession>A0A1G6W846</accession>
<protein>
    <recommendedName>
        <fullName evidence="4">Histidine kinase</fullName>
    </recommendedName>
</protein>
<reference evidence="2 3" key="1">
    <citation type="submission" date="2016-10" db="EMBL/GenBank/DDBJ databases">
        <authorList>
            <person name="de Groot N.N."/>
        </authorList>
    </citation>
    <scope>NUCLEOTIDE SEQUENCE [LARGE SCALE GENOMIC DNA]</scope>
    <source>
        <strain evidence="2 3">DSM 22220</strain>
    </source>
</reference>
<dbReference type="Pfam" id="PF20044">
    <property type="entry name" value="DUF6446"/>
    <property type="match status" value="1"/>
</dbReference>
<dbReference type="EMBL" id="FNAH01000002">
    <property type="protein sequence ID" value="SDD61978.1"/>
    <property type="molecule type" value="Genomic_DNA"/>
</dbReference>
<name>A0A1G6W846_9RHOB</name>
<organism evidence="2 3">
    <name type="scientific">Paracoccus isoporae</name>
    <dbReference type="NCBI Taxonomy" id="591205"/>
    <lineage>
        <taxon>Bacteria</taxon>
        <taxon>Pseudomonadati</taxon>
        <taxon>Pseudomonadota</taxon>
        <taxon>Alphaproteobacteria</taxon>
        <taxon>Rhodobacterales</taxon>
        <taxon>Paracoccaceae</taxon>
        <taxon>Paracoccus</taxon>
    </lineage>
</organism>
<dbReference type="STRING" id="591205.SAMN05421538_10264"/>
<gene>
    <name evidence="2" type="ORF">SAMN05421538_10264</name>
</gene>
<keyword evidence="3" id="KW-1185">Reference proteome</keyword>
<evidence type="ECO:0000313" key="2">
    <source>
        <dbReference type="EMBL" id="SDD61978.1"/>
    </source>
</evidence>
<evidence type="ECO:0008006" key="4">
    <source>
        <dbReference type="Google" id="ProtNLM"/>
    </source>
</evidence>
<feature type="transmembrane region" description="Helical" evidence="1">
    <location>
        <begin position="6"/>
        <end position="26"/>
    </location>
</feature>
<sequence>MTITAGKLMAGTLVLCGIGAGIGVWYTQNYAYYDRIDTPPELSVQTADGAVPLAVGDFQGITSDSSPLRFRACLTVDPGAFAGAEPYAAPTPLNPPGWFDCFDNAALTHDVEDGRAASYLMERDISPGFDRVIAVYPDGRAYIWHQANETAEESRTLE</sequence>
<dbReference type="RefSeq" id="WP_245727052.1">
    <property type="nucleotide sequence ID" value="NZ_FNAH01000002.1"/>
</dbReference>
<proteinExistence type="predicted"/>
<keyword evidence="1" id="KW-0812">Transmembrane</keyword>
<evidence type="ECO:0000313" key="3">
    <source>
        <dbReference type="Proteomes" id="UP000199344"/>
    </source>
</evidence>
<dbReference type="Proteomes" id="UP000199344">
    <property type="component" value="Unassembled WGS sequence"/>
</dbReference>
<keyword evidence="1" id="KW-0472">Membrane</keyword>